<name>A0A7C3C5K5_9PROT</name>
<evidence type="ECO:0000256" key="1">
    <source>
        <dbReference type="ARBA" id="ARBA00001420"/>
    </source>
</evidence>
<sequence length="440" mass="48023">MMCKKMLALPTVKSRLKYLRLRYLRLWGVSLCAPVILAACTTVHTGPIPHEPIKNAPIPTPIAQPEPEGPPPVLTPTPDPVLVTPPTQPPVPDVIKSAFSSLPHWGGGDLSPALKSFKKSCQVWAKRDDHKPLSSAHPEFGVYKDWQPACNVARDLAVNHENAHSFFQGFFEPVTLSNPDSEDGSGLLTGYYAPILEARRLPDAVFSEPILARPTDMAIQRQPRKNINALSAKVLAYGRPIDVFFLQVQGSGQIKFANGDMYRVAFDGHNYQKYTSIGKVLVARGDLPAHAASKQAIEQWMARVGPKRTRDLINENARYIFFKTEYLSADEGPRGSMHVPLTAMGSMAVDPKIYPYGALFWVVTKLPQAAGDYNGVETGVLLSAQDSGGAIKGPMRGDLFFGTGDDAGALAGVQKHRARWYALLPVQLAWALNGTILPVS</sequence>
<dbReference type="Pfam" id="PF03562">
    <property type="entry name" value="MltA"/>
    <property type="match status" value="1"/>
</dbReference>
<dbReference type="GO" id="GO:0004553">
    <property type="term" value="F:hydrolase activity, hydrolyzing O-glycosyl compounds"/>
    <property type="evidence" value="ECO:0007669"/>
    <property type="project" value="InterPro"/>
</dbReference>
<dbReference type="GO" id="GO:0009253">
    <property type="term" value="P:peptidoglycan catabolic process"/>
    <property type="evidence" value="ECO:0007669"/>
    <property type="project" value="TreeGrafter"/>
</dbReference>
<comment type="caution">
    <text evidence="8">The sequence shown here is derived from an EMBL/GenBank/DDBJ whole genome shotgun (WGS) entry which is preliminary data.</text>
</comment>
<dbReference type="PIRSF" id="PIRSF019422">
    <property type="entry name" value="MltA"/>
    <property type="match status" value="1"/>
</dbReference>
<feature type="compositionally biased region" description="Pro residues" evidence="6">
    <location>
        <begin position="58"/>
        <end position="79"/>
    </location>
</feature>
<gene>
    <name evidence="8" type="ORF">ENJ46_03510</name>
</gene>
<proteinExistence type="predicted"/>
<dbReference type="SUPFAM" id="SSF50685">
    <property type="entry name" value="Barwin-like endoglucanases"/>
    <property type="match status" value="1"/>
</dbReference>
<dbReference type="GO" id="GO:0071555">
    <property type="term" value="P:cell wall organization"/>
    <property type="evidence" value="ECO:0007669"/>
    <property type="project" value="UniProtKB-KW"/>
</dbReference>
<evidence type="ECO:0000256" key="6">
    <source>
        <dbReference type="SAM" id="MobiDB-lite"/>
    </source>
</evidence>
<evidence type="ECO:0000313" key="9">
    <source>
        <dbReference type="Proteomes" id="UP000886042"/>
    </source>
</evidence>
<dbReference type="Gene3D" id="2.40.40.10">
    <property type="entry name" value="RlpA-like domain"/>
    <property type="match status" value="2"/>
</dbReference>
<dbReference type="InterPro" id="IPR036908">
    <property type="entry name" value="RlpA-like_sf"/>
</dbReference>
<organism evidence="8 9">
    <name type="scientific">Hellea balneolensis</name>
    <dbReference type="NCBI Taxonomy" id="287478"/>
    <lineage>
        <taxon>Bacteria</taxon>
        <taxon>Pseudomonadati</taxon>
        <taxon>Pseudomonadota</taxon>
        <taxon>Alphaproteobacteria</taxon>
        <taxon>Maricaulales</taxon>
        <taxon>Robiginitomaculaceae</taxon>
        <taxon>Hellea</taxon>
    </lineage>
</organism>
<comment type="catalytic activity">
    <reaction evidence="1">
        <text>Exolytic cleavage of the (1-&gt;4)-beta-glycosidic linkage between N-acetylmuramic acid (MurNAc) and N-acetylglucosamine (GlcNAc) residues in peptidoglycan, from either the reducing or the non-reducing ends of the peptidoglycan chains, with concomitant formation of a 1,6-anhydrobond in the MurNAc residue.</text>
        <dbReference type="EC" id="4.2.2.n1"/>
    </reaction>
</comment>
<dbReference type="InterPro" id="IPR005300">
    <property type="entry name" value="MltA_B"/>
</dbReference>
<dbReference type="Pfam" id="PF06725">
    <property type="entry name" value="3D"/>
    <property type="match status" value="1"/>
</dbReference>
<protein>
    <recommendedName>
        <fullName evidence="2">peptidoglycan lytic exotransglycosylase</fullName>
        <ecNumber evidence="2">4.2.2.n1</ecNumber>
    </recommendedName>
    <alternativeName>
        <fullName evidence="5">Murein hydrolase A</fullName>
    </alternativeName>
</protein>
<evidence type="ECO:0000259" key="7">
    <source>
        <dbReference type="SMART" id="SM00925"/>
    </source>
</evidence>
<dbReference type="InterPro" id="IPR010611">
    <property type="entry name" value="3D_dom"/>
</dbReference>
<keyword evidence="3" id="KW-0456">Lyase</keyword>
<dbReference type="InterPro" id="IPR026044">
    <property type="entry name" value="MltA"/>
</dbReference>
<dbReference type="PANTHER" id="PTHR30124:SF0">
    <property type="entry name" value="MEMBRANE-BOUND LYTIC MUREIN TRANSGLYCOSYLASE A"/>
    <property type="match status" value="1"/>
</dbReference>
<feature type="region of interest" description="Disordered" evidence="6">
    <location>
        <begin position="52"/>
        <end position="87"/>
    </location>
</feature>
<accession>A0A7C3C5K5</accession>
<evidence type="ECO:0000256" key="2">
    <source>
        <dbReference type="ARBA" id="ARBA00012587"/>
    </source>
</evidence>
<evidence type="ECO:0000313" key="8">
    <source>
        <dbReference type="EMBL" id="HFB54968.1"/>
    </source>
</evidence>
<dbReference type="PANTHER" id="PTHR30124">
    <property type="entry name" value="MEMBRANE-BOUND LYTIC MUREIN TRANSGLYCOSYLASE A"/>
    <property type="match status" value="1"/>
</dbReference>
<reference evidence="8" key="1">
    <citation type="journal article" date="2020" name="mSystems">
        <title>Genome- and Community-Level Interaction Insights into Carbon Utilization and Element Cycling Functions of Hydrothermarchaeota in Hydrothermal Sediment.</title>
        <authorList>
            <person name="Zhou Z."/>
            <person name="Liu Y."/>
            <person name="Xu W."/>
            <person name="Pan J."/>
            <person name="Luo Z.H."/>
            <person name="Li M."/>
        </authorList>
    </citation>
    <scope>NUCLEOTIDE SEQUENCE [LARGE SCALE GENOMIC DNA]</scope>
    <source>
        <strain evidence="8">HyVt-489</strain>
    </source>
</reference>
<keyword evidence="4" id="KW-0961">Cell wall biogenesis/degradation</keyword>
<evidence type="ECO:0000256" key="4">
    <source>
        <dbReference type="ARBA" id="ARBA00023316"/>
    </source>
</evidence>
<dbReference type="SMART" id="SM00925">
    <property type="entry name" value="MltA"/>
    <property type="match status" value="1"/>
</dbReference>
<evidence type="ECO:0000256" key="3">
    <source>
        <dbReference type="ARBA" id="ARBA00023239"/>
    </source>
</evidence>
<dbReference type="GO" id="GO:0019867">
    <property type="term" value="C:outer membrane"/>
    <property type="evidence" value="ECO:0007669"/>
    <property type="project" value="InterPro"/>
</dbReference>
<dbReference type="GO" id="GO:0009254">
    <property type="term" value="P:peptidoglycan turnover"/>
    <property type="evidence" value="ECO:0007669"/>
    <property type="project" value="InterPro"/>
</dbReference>
<dbReference type="EMBL" id="DRMN01000231">
    <property type="protein sequence ID" value="HFB54968.1"/>
    <property type="molecule type" value="Genomic_DNA"/>
</dbReference>
<evidence type="ECO:0000256" key="5">
    <source>
        <dbReference type="ARBA" id="ARBA00030918"/>
    </source>
</evidence>
<dbReference type="EC" id="4.2.2.n1" evidence="2"/>
<dbReference type="Proteomes" id="UP000886042">
    <property type="component" value="Unassembled WGS sequence"/>
</dbReference>
<feature type="domain" description="Lytic transglycosylase MltA" evidence="7">
    <location>
        <begin position="195"/>
        <end position="323"/>
    </location>
</feature>
<dbReference type="CDD" id="cd14485">
    <property type="entry name" value="mltA_like_LT_A"/>
    <property type="match status" value="1"/>
</dbReference>
<dbReference type="AlphaFoldDB" id="A0A7C3C5K5"/>
<dbReference type="GO" id="GO:0008933">
    <property type="term" value="F:peptidoglycan lytic transglycosylase activity"/>
    <property type="evidence" value="ECO:0007669"/>
    <property type="project" value="TreeGrafter"/>
</dbReference>